<name>A0A8R1W7Q3_ACYPI</name>
<reference evidence="3" key="1">
    <citation type="submission" date="2010-06" db="EMBL/GenBank/DDBJ databases">
        <authorList>
            <person name="Jiang H."/>
            <person name="Abraham K."/>
            <person name="Ali S."/>
            <person name="Alsbrooks S.L."/>
            <person name="Anim B.N."/>
            <person name="Anosike U.S."/>
            <person name="Attaway T."/>
            <person name="Bandaranaike D.P."/>
            <person name="Battles P.K."/>
            <person name="Bell S.N."/>
            <person name="Bell A.V."/>
            <person name="Beltran B."/>
            <person name="Bickham C."/>
            <person name="Bustamante Y."/>
            <person name="Caleb T."/>
            <person name="Canada A."/>
            <person name="Cardenas V."/>
            <person name="Carter K."/>
            <person name="Chacko J."/>
            <person name="Chandrabose M.N."/>
            <person name="Chavez D."/>
            <person name="Chavez A."/>
            <person name="Chen L."/>
            <person name="Chu H.-S."/>
            <person name="Claassen K.J."/>
            <person name="Cockrell R."/>
            <person name="Collins M."/>
            <person name="Cooper J.A."/>
            <person name="Cree A."/>
            <person name="Curry S.M."/>
            <person name="Da Y."/>
            <person name="Dao M.D."/>
            <person name="Das B."/>
            <person name="Davila M.-L."/>
            <person name="Davy-Carroll L."/>
            <person name="Denson S."/>
            <person name="Dinh H."/>
            <person name="Ebong V.E."/>
            <person name="Edwards J.R."/>
            <person name="Egan A."/>
            <person name="El-Daye J."/>
            <person name="Escobedo L."/>
            <person name="Fernandez S."/>
            <person name="Fernando P.R."/>
            <person name="Flagg N."/>
            <person name="Forbes L.D."/>
            <person name="Fowler R.G."/>
            <person name="Fu Q."/>
            <person name="Gabisi R.A."/>
            <person name="Ganer J."/>
            <person name="Garbino Pronczuk A."/>
            <person name="Garcia R.M."/>
            <person name="Garner T."/>
            <person name="Garrett T.E."/>
            <person name="Gonzalez D.A."/>
            <person name="Hamid H."/>
            <person name="Hawkins E.S."/>
            <person name="Hirani K."/>
            <person name="Hogues M.E."/>
            <person name="Hollins B."/>
            <person name="Hsiao C.-H."/>
            <person name="Jabil R."/>
            <person name="James M.L."/>
            <person name="Jhangiani S.N."/>
            <person name="Johnson B."/>
            <person name="Johnson Q."/>
            <person name="Joshi V."/>
            <person name="Kalu J.B."/>
            <person name="Kam C."/>
            <person name="Kashfia A."/>
            <person name="Keebler J."/>
            <person name="Kisamo H."/>
            <person name="Kovar C.L."/>
            <person name="Lago L.A."/>
            <person name="Lai C.-Y."/>
            <person name="Laidlaw J."/>
            <person name="Lara F."/>
            <person name="Le T.-K."/>
            <person name="Lee S.L."/>
            <person name="Legall F.H."/>
            <person name="Lemon S.J."/>
            <person name="Lewis L.R."/>
            <person name="Li B."/>
            <person name="Liu Y."/>
            <person name="Liu Y.-S."/>
            <person name="Lopez J."/>
            <person name="Lozado R.J."/>
            <person name="Lu J."/>
            <person name="Madu R.C."/>
            <person name="Maheshwari M."/>
            <person name="Maheshwari R."/>
            <person name="Malloy K."/>
            <person name="Martinez E."/>
            <person name="Mathew T."/>
            <person name="Mercado I.C."/>
            <person name="Mercado C."/>
            <person name="Meyer B."/>
            <person name="Montgomery K."/>
            <person name="Morgan M.B."/>
            <person name="Munidasa M."/>
            <person name="Nazareth L.V."/>
            <person name="Nelson J."/>
            <person name="Ng B.M."/>
            <person name="Nguyen N.B."/>
            <person name="Nguyen P.Q."/>
            <person name="Nguyen T."/>
            <person name="Obregon M."/>
            <person name="Okwuonu G.O."/>
            <person name="Onwere C.G."/>
            <person name="Orozco G."/>
            <person name="Parra A."/>
            <person name="Patel S."/>
            <person name="Patil S."/>
            <person name="Perez A."/>
            <person name="Perez Y."/>
            <person name="Pham C."/>
            <person name="Primus E.L."/>
            <person name="Pu L.-L."/>
            <person name="Puazo M."/>
            <person name="Qin X."/>
            <person name="Quiroz J.B."/>
            <person name="Reese J."/>
            <person name="Richards S."/>
            <person name="Rives C.M."/>
            <person name="Robberts R."/>
            <person name="Ruiz S.J."/>
            <person name="Ruiz M.J."/>
            <person name="Santibanez J."/>
            <person name="Schneider B.W."/>
            <person name="Sisson I."/>
            <person name="Smith M."/>
            <person name="Sodergren E."/>
            <person name="Song X.-Z."/>
            <person name="Song B.B."/>
            <person name="Summersgill H."/>
            <person name="Thelus R."/>
            <person name="Thornton R.D."/>
            <person name="Trejos Z.Y."/>
            <person name="Usmani K."/>
            <person name="Vattathil S."/>
            <person name="Villasana D."/>
            <person name="Walker D.L."/>
            <person name="Wang S."/>
            <person name="Wang K."/>
            <person name="White C.S."/>
            <person name="Williams A.C."/>
            <person name="Williamson J."/>
            <person name="Wilson K."/>
            <person name="Woghiren I.O."/>
            <person name="Woodworth J.R."/>
            <person name="Worley K.C."/>
            <person name="Wright R.A."/>
            <person name="Wu W."/>
            <person name="Young L."/>
            <person name="Zhang L."/>
            <person name="Zhang J."/>
            <person name="Zhu Y."/>
            <person name="Muzny D.M."/>
            <person name="Weinstock G."/>
            <person name="Gibbs R.A."/>
        </authorList>
    </citation>
    <scope>NUCLEOTIDE SEQUENCE [LARGE SCALE GENOMIC DNA]</scope>
    <source>
        <strain evidence="3">LSR1</strain>
    </source>
</reference>
<dbReference type="GO" id="GO:0035861">
    <property type="term" value="C:site of double-strand break"/>
    <property type="evidence" value="ECO:0007669"/>
    <property type="project" value="TreeGrafter"/>
</dbReference>
<evidence type="ECO:0000313" key="3">
    <source>
        <dbReference type="Proteomes" id="UP000007819"/>
    </source>
</evidence>
<dbReference type="Pfam" id="PF00134">
    <property type="entry name" value="Cyclin_N"/>
    <property type="match status" value="1"/>
</dbReference>
<organism evidence="2 3">
    <name type="scientific">Acyrthosiphon pisum</name>
    <name type="common">Pea aphid</name>
    <dbReference type="NCBI Taxonomy" id="7029"/>
    <lineage>
        <taxon>Eukaryota</taxon>
        <taxon>Metazoa</taxon>
        <taxon>Ecdysozoa</taxon>
        <taxon>Arthropoda</taxon>
        <taxon>Hexapoda</taxon>
        <taxon>Insecta</taxon>
        <taxon>Pterygota</taxon>
        <taxon>Neoptera</taxon>
        <taxon>Paraneoptera</taxon>
        <taxon>Hemiptera</taxon>
        <taxon>Sternorrhyncha</taxon>
        <taxon>Aphidomorpha</taxon>
        <taxon>Aphidoidea</taxon>
        <taxon>Aphididae</taxon>
        <taxon>Macrosiphini</taxon>
        <taxon>Acyrthosiphon</taxon>
    </lineage>
</organism>
<dbReference type="OrthoDB" id="9983043at2759"/>
<dbReference type="EnsemblMetazoa" id="XM_003247626.4">
    <property type="protein sequence ID" value="XP_003247674.3"/>
    <property type="gene ID" value="LOC100571501"/>
</dbReference>
<reference evidence="2" key="2">
    <citation type="submission" date="2022-06" db="UniProtKB">
        <authorList>
            <consortium name="EnsemblMetazoa"/>
        </authorList>
    </citation>
    <scope>IDENTIFICATION</scope>
</reference>
<feature type="domain" description="Cyclin N-terminal" evidence="1">
    <location>
        <begin position="54"/>
        <end position="172"/>
    </location>
</feature>
<dbReference type="Proteomes" id="UP000007819">
    <property type="component" value="Chromosome A2"/>
</dbReference>
<proteinExistence type="predicted"/>
<dbReference type="AlphaFoldDB" id="A0A8R1W7Q3"/>
<evidence type="ECO:0000313" key="2">
    <source>
        <dbReference type="EnsemblMetazoa" id="XP_003247674.3"/>
    </source>
</evidence>
<sequence>MICFYTIVNKMRINKEYDEKTYMVQWFKLYKKSIQDFKTFYFNGTYPFRSFSPKVVQFIFKLADECGMDNTVKYKCVELYDRFLSEYFIYKHKKIYSKHSNKWVQFLKQCKKQSYLRVMSCMQLLSKYAQQSLSLKLKDIKVILERTGRIYTKKNIRYSEAEVLRIVDYKLNEPSIFMLVEYFIEVIPFTTTDSLHSTCLLLTDFVYIYQQELYDRLQYQNTGYRTYTYSEKLELLDIEFDKITTAAAVVVTAFYILNSTDKTNEELCLYLSNVCEKSFDYLLTISTVLISIINSICIE</sequence>
<dbReference type="PANTHER" id="PTHR21615">
    <property type="entry name" value="CYCLIN N-TERMINAL DOMAIN-CONTAINING PROTEIN 1"/>
    <property type="match status" value="1"/>
</dbReference>
<evidence type="ECO:0000259" key="1">
    <source>
        <dbReference type="Pfam" id="PF00134"/>
    </source>
</evidence>
<dbReference type="GeneID" id="100571501"/>
<dbReference type="Gene3D" id="1.10.472.10">
    <property type="entry name" value="Cyclin-like"/>
    <property type="match status" value="1"/>
</dbReference>
<dbReference type="RefSeq" id="XP_003247674.3">
    <property type="nucleotide sequence ID" value="XM_003247626.4"/>
</dbReference>
<dbReference type="InterPro" id="IPR036915">
    <property type="entry name" value="Cyclin-like_sf"/>
</dbReference>
<protein>
    <recommendedName>
        <fullName evidence="1">Cyclin N-terminal domain-containing protein</fullName>
    </recommendedName>
</protein>
<accession>A0A8R1W7Q3</accession>
<keyword evidence="3" id="KW-1185">Reference proteome</keyword>
<dbReference type="SUPFAM" id="SSF47954">
    <property type="entry name" value="Cyclin-like"/>
    <property type="match status" value="1"/>
</dbReference>
<dbReference type="KEGG" id="api:100571501"/>
<dbReference type="PANTHER" id="PTHR21615:SF2">
    <property type="entry name" value="CYCLIN N-TERMINAL DOMAIN-CONTAINING PROTEIN 1"/>
    <property type="match status" value="1"/>
</dbReference>
<dbReference type="GO" id="GO:0007131">
    <property type="term" value="P:reciprocal meiotic recombination"/>
    <property type="evidence" value="ECO:0007669"/>
    <property type="project" value="TreeGrafter"/>
</dbReference>
<dbReference type="InterPro" id="IPR006671">
    <property type="entry name" value="Cyclin_N"/>
</dbReference>